<evidence type="ECO:0000259" key="2">
    <source>
        <dbReference type="Pfam" id="PF18796"/>
    </source>
</evidence>
<evidence type="ECO:0000313" key="3">
    <source>
        <dbReference type="EMBL" id="XBS22822.1"/>
    </source>
</evidence>
<reference evidence="3 4" key="1">
    <citation type="journal article" date="2024" name="Microbiology">
        <title>Methylomarinum rosea sp. nov., a novel halophilic methanotrophic bacterium from the hypersaline Lake Elton.</title>
        <authorList>
            <person name="Suleimanov R.Z."/>
            <person name="Oshkin I.Y."/>
            <person name="Danilova O.V."/>
            <person name="Suzina N.E."/>
            <person name="Dedysh S.N."/>
        </authorList>
    </citation>
    <scope>NUCLEOTIDE SEQUENCE [LARGE SCALE GENOMIC DNA]</scope>
    <source>
        <strain evidence="3 4">Ch1-1</strain>
        <plasmid evidence="4">unnamed2</plasmid>
    </source>
</reference>
<organism evidence="3 4">
    <name type="scientific">Methylomarinum roseum</name>
    <dbReference type="NCBI Taxonomy" id="3067653"/>
    <lineage>
        <taxon>Bacteria</taxon>
        <taxon>Pseudomonadati</taxon>
        <taxon>Pseudomonadota</taxon>
        <taxon>Gammaproteobacteria</taxon>
        <taxon>Methylococcales</taxon>
        <taxon>Methylococcaceae</taxon>
        <taxon>Methylomarinum</taxon>
    </lineage>
</organism>
<dbReference type="RefSeq" id="WP_349432852.1">
    <property type="nucleotide sequence ID" value="NZ_CP157744.1"/>
</dbReference>
<gene>
    <name evidence="3" type="ORF">Q9L42_021180</name>
</gene>
<name>A0AAU7P0Q3_9GAMM</name>
<dbReference type="Proteomes" id="UP001225378">
    <property type="component" value="Plasmid unnamed2"/>
</dbReference>
<keyword evidence="3" id="KW-0614">Plasmid</keyword>
<protein>
    <submittedName>
        <fullName evidence="3">LPD1 domain-containing protein</fullName>
    </submittedName>
</protein>
<sequence>MNKTKLLNLSGYHSLHYLELRNDGKLHHVIRSLNKDLELVDRLTKETAFKKDEFLLENPFTASLPIEQFSREVGMQLKQVFPIAKVIEIERSLATFDARSVRAIATGKWDLMAMDSQERIEKLSEELESPIQAVREANLIFEQGIVNDDTLPIWAHEFDMSAYRMTRDDLSSRGWGVVLSKAFDRVQLKAHPGHHFAFQLAQPTNELRDDALFASDRSPTPVFQTDFHNLFITAKHRSEWEEQFGGGDFKVVSTRNMLPITRSLTTNMLQVVDMMSNPDAKADPGVIKWIMRLAHKESVLPSFYDTKKPKVVYQQLTTVNTTLYKVSDDIDLPENKIHIETAANLFKQLSLDLVKRADSQSNIFSRAIDPWHPVVAMGMTDFFENTSRVARLSIRAFAESAVRSLKVLHQKAVENGGVDEAILSEYDAFNAELRKTVADFYFNDSILEDSASRSKNHLFPGAFSHFNHEVDKFEELVKKYRDKVKDNKAKQKQSQVRQRLSNIEVSEDVNRDNVKHNDVGERIPGARKDYYKYVTSGKLTDMSLDEKITHINKASVWPKPDYFKMIELGAERSVVYFIKKIRDAIDSEPRQLETGVFLGRHGSKRPFARTENEIDSWVHAVELIKNGLENVRTTDDLYASIDVIYEKLSQTAIDGTRLEYRHSPGNRFKKTFADAWHARNQLYRIVNRFGSKGPQDSFFGARKPSGDSKNDTESQKTKLKMPFPAHLKNLKRAGEDYRKEVNIVGDDLIKVFGFKWVEYGEWVNQKERQQVLNFAYDAMMDLAYALGVEPSFIGLNGRLSIGFGSRGRGGRALAHYEPLNKVMNLTKIRGAGSLAHEYFHAFDHYLGDLTGIKDMKTGMFSKQIMEMIDTENTQLKHALHNIERAVESGLAGKEVDITVKNMAHQMATTVLQAMYKEANSKSVFSRAYKHYKKAAEHMHSWSVFCANRFIEGEFEDDVWAVKKHIPDSKTFVPQLITHMEDYLDQYSYLGKAKQFMCQRAAELVADAIKKYDNRIISEEQLKEIADTIQHRYQTQKAADQAFHGFTWLNDRVKDISCRELMGETDYLQEAKKLDGKSRSYWSEPHEIMARAFAVVVYDRLTNEKRRNDYLVRGSEPMEFSDKSLYKGNPNPEGDEREQIGAGFNALFAEMTTHSIAVTENIEPEEGIRVTG</sequence>
<keyword evidence="4" id="KW-1185">Reference proteome</keyword>
<dbReference type="InterPro" id="IPR041047">
    <property type="entry name" value="LPD1"/>
</dbReference>
<feature type="region of interest" description="Disordered" evidence="1">
    <location>
        <begin position="695"/>
        <end position="716"/>
    </location>
</feature>
<evidence type="ECO:0000256" key="1">
    <source>
        <dbReference type="SAM" id="MobiDB-lite"/>
    </source>
</evidence>
<proteinExistence type="predicted"/>
<feature type="compositionally biased region" description="Basic and acidic residues" evidence="1">
    <location>
        <begin position="704"/>
        <end position="716"/>
    </location>
</feature>
<feature type="domain" description="Large polyvalent protein-associated" evidence="2">
    <location>
        <begin position="1076"/>
        <end position="1152"/>
    </location>
</feature>
<accession>A0AAU7P0Q3</accession>
<geneLocation type="plasmid" evidence="3 4">
    <name>unnamed2</name>
</geneLocation>
<dbReference type="EMBL" id="CP157744">
    <property type="protein sequence ID" value="XBS22822.1"/>
    <property type="molecule type" value="Genomic_DNA"/>
</dbReference>
<dbReference type="Pfam" id="PF18796">
    <property type="entry name" value="LPD1"/>
    <property type="match status" value="1"/>
</dbReference>
<evidence type="ECO:0000313" key="4">
    <source>
        <dbReference type="Proteomes" id="UP001225378"/>
    </source>
</evidence>
<dbReference type="AlphaFoldDB" id="A0AAU7P0Q3"/>
<dbReference type="KEGG" id="mech:Q9L42_021180"/>